<organism evidence="2 3">
    <name type="scientific">Nocardioides mangrovicus</name>
    <dbReference type="NCBI Taxonomy" id="2478913"/>
    <lineage>
        <taxon>Bacteria</taxon>
        <taxon>Bacillati</taxon>
        <taxon>Actinomycetota</taxon>
        <taxon>Actinomycetes</taxon>
        <taxon>Propionibacteriales</taxon>
        <taxon>Nocardioidaceae</taxon>
        <taxon>Nocardioides</taxon>
    </lineage>
</organism>
<sequence length="89" mass="9961">MIRDDHAPARTRQSRTSRTCRRANTPPAHSCRSRHDLPRSATRLAPGIGAEPGVVPTWWVGTRQGRISRTHRSEPGRVRATKCTRSPGR</sequence>
<proteinExistence type="predicted"/>
<feature type="region of interest" description="Disordered" evidence="1">
    <location>
        <begin position="1"/>
        <end position="38"/>
    </location>
</feature>
<name>A0A3L8P0M6_9ACTN</name>
<protein>
    <submittedName>
        <fullName evidence="2">Uncharacterized protein</fullName>
    </submittedName>
</protein>
<evidence type="ECO:0000313" key="2">
    <source>
        <dbReference type="EMBL" id="RLV48571.1"/>
    </source>
</evidence>
<accession>A0A3L8P0M6</accession>
<dbReference type="Proteomes" id="UP000281708">
    <property type="component" value="Unassembled WGS sequence"/>
</dbReference>
<dbReference type="EMBL" id="RDBE01000009">
    <property type="protein sequence ID" value="RLV48571.1"/>
    <property type="molecule type" value="Genomic_DNA"/>
</dbReference>
<dbReference type="AlphaFoldDB" id="A0A3L8P0M6"/>
<evidence type="ECO:0000313" key="3">
    <source>
        <dbReference type="Proteomes" id="UP000281708"/>
    </source>
</evidence>
<evidence type="ECO:0000256" key="1">
    <source>
        <dbReference type="SAM" id="MobiDB-lite"/>
    </source>
</evidence>
<feature type="region of interest" description="Disordered" evidence="1">
    <location>
        <begin position="66"/>
        <end position="89"/>
    </location>
</feature>
<feature type="compositionally biased region" description="Basic residues" evidence="1">
    <location>
        <begin position="12"/>
        <end position="21"/>
    </location>
</feature>
<comment type="caution">
    <text evidence="2">The sequence shown here is derived from an EMBL/GenBank/DDBJ whole genome shotgun (WGS) entry which is preliminary data.</text>
</comment>
<gene>
    <name evidence="2" type="ORF">D9V37_14500</name>
</gene>
<keyword evidence="3" id="KW-1185">Reference proteome</keyword>
<reference evidence="2 3" key="1">
    <citation type="submission" date="2018-10" db="EMBL/GenBank/DDBJ databases">
        <title>Marmoricola sp. 4Q3S-7 whole genome shotgun sequence.</title>
        <authorList>
            <person name="Li F."/>
        </authorList>
    </citation>
    <scope>NUCLEOTIDE SEQUENCE [LARGE SCALE GENOMIC DNA]</scope>
    <source>
        <strain evidence="2 3">4Q3S-7</strain>
    </source>
</reference>